<protein>
    <submittedName>
        <fullName evidence="3">Uncharacterized protein</fullName>
    </submittedName>
</protein>
<keyword evidence="1" id="KW-1133">Transmembrane helix</keyword>
<reference evidence="3" key="1">
    <citation type="submission" date="2022-11" db="UniProtKB">
        <authorList>
            <consortium name="WormBaseParasite"/>
        </authorList>
    </citation>
    <scope>IDENTIFICATION</scope>
</reference>
<dbReference type="Proteomes" id="UP000887566">
    <property type="component" value="Unplaced"/>
</dbReference>
<dbReference type="WBParaSite" id="PSAMB.scaffold12687size2636.g35027.t1">
    <property type="protein sequence ID" value="PSAMB.scaffold12687size2636.g35027.t1"/>
    <property type="gene ID" value="PSAMB.scaffold12687size2636.g35027"/>
</dbReference>
<sequence length="71" mass="7956">MTLEQRRVTDAVLFLTLGEVLALMGTILTGLFGLIGCCRGFGRLLHAQERLLLERRESEQAGRDQQNTPEI</sequence>
<dbReference type="AlphaFoldDB" id="A0A914UV99"/>
<name>A0A914UV99_9BILA</name>
<keyword evidence="1" id="KW-0472">Membrane</keyword>
<keyword evidence="1" id="KW-0812">Transmembrane</keyword>
<keyword evidence="2" id="KW-1185">Reference proteome</keyword>
<feature type="transmembrane region" description="Helical" evidence="1">
    <location>
        <begin position="12"/>
        <end position="35"/>
    </location>
</feature>
<evidence type="ECO:0000256" key="1">
    <source>
        <dbReference type="SAM" id="Phobius"/>
    </source>
</evidence>
<evidence type="ECO:0000313" key="3">
    <source>
        <dbReference type="WBParaSite" id="PSAMB.scaffold12687size2636.g35027.t1"/>
    </source>
</evidence>
<organism evidence="2 3">
    <name type="scientific">Plectus sambesii</name>
    <dbReference type="NCBI Taxonomy" id="2011161"/>
    <lineage>
        <taxon>Eukaryota</taxon>
        <taxon>Metazoa</taxon>
        <taxon>Ecdysozoa</taxon>
        <taxon>Nematoda</taxon>
        <taxon>Chromadorea</taxon>
        <taxon>Plectida</taxon>
        <taxon>Plectina</taxon>
        <taxon>Plectoidea</taxon>
        <taxon>Plectidae</taxon>
        <taxon>Plectus</taxon>
    </lineage>
</organism>
<evidence type="ECO:0000313" key="2">
    <source>
        <dbReference type="Proteomes" id="UP000887566"/>
    </source>
</evidence>
<accession>A0A914UV99</accession>
<proteinExistence type="predicted"/>